<dbReference type="Proteomes" id="UP000249057">
    <property type="component" value="Unassembled WGS sequence"/>
</dbReference>
<evidence type="ECO:0000313" key="1">
    <source>
        <dbReference type="EMBL" id="RAH46696.1"/>
    </source>
</evidence>
<dbReference type="EMBL" id="KZ825335">
    <property type="protein sequence ID" value="RAH46696.1"/>
    <property type="molecule type" value="Genomic_DNA"/>
</dbReference>
<keyword evidence="2" id="KW-1185">Reference proteome</keyword>
<organism evidence="1 2">
    <name type="scientific">Aspergillus brunneoviolaceus CBS 621.78</name>
    <dbReference type="NCBI Taxonomy" id="1450534"/>
    <lineage>
        <taxon>Eukaryota</taxon>
        <taxon>Fungi</taxon>
        <taxon>Dikarya</taxon>
        <taxon>Ascomycota</taxon>
        <taxon>Pezizomycotina</taxon>
        <taxon>Eurotiomycetes</taxon>
        <taxon>Eurotiomycetidae</taxon>
        <taxon>Eurotiales</taxon>
        <taxon>Aspergillaceae</taxon>
        <taxon>Aspergillus</taxon>
        <taxon>Aspergillus subgen. Circumdati</taxon>
    </lineage>
</organism>
<evidence type="ECO:0000313" key="2">
    <source>
        <dbReference type="Proteomes" id="UP000249057"/>
    </source>
</evidence>
<gene>
    <name evidence="1" type="ORF">BO95DRAFT_329109</name>
</gene>
<feature type="non-terminal residue" evidence="1">
    <location>
        <position position="340"/>
    </location>
</feature>
<protein>
    <submittedName>
        <fullName evidence="1">Uncharacterized protein</fullName>
    </submittedName>
</protein>
<sequence length="340" mass="36386">PTLSTETSLLIRISHIALHPGATHMMQLLPAWTRHFPAVPETDFSGTVVSTGARVPLVPPPPPNAHRFFPPGTAVFGSISVAQHLRNGAGALGEYLIVEMGDVARKPEGVSLAAAAGLGVSGVTALALVDVVEGVVGGLKGGERVLVNGACGGVGHFVAQMLASRPEVVVVGGCSRESGEVAREVGCVQVVDYRGLEGRIDHENEEEEEELEAFDVIVDAYGSQGLWYAAERWLKPGPGHVYVSVGPALEAYTFRSAVGVLVKQMLNRLLPVWLGGIDRQYRQVTAWVDAKRLERLRVLAEEGVLKTWIGGVWGFENAIEAYEVLLSKHAKGKLVIRVQD</sequence>
<name>A0ACD1GC53_9EURO</name>
<reference evidence="1" key="1">
    <citation type="submission" date="2018-02" db="EMBL/GenBank/DDBJ databases">
        <title>The genomes of Aspergillus section Nigri reveals drivers in fungal speciation.</title>
        <authorList>
            <consortium name="DOE Joint Genome Institute"/>
            <person name="Vesth T.C."/>
            <person name="Nybo J."/>
            <person name="Theobald S."/>
            <person name="Brandl J."/>
            <person name="Frisvad J.C."/>
            <person name="Nielsen K.F."/>
            <person name="Lyhne E.K."/>
            <person name="Kogle M.E."/>
            <person name="Kuo A."/>
            <person name="Riley R."/>
            <person name="Clum A."/>
            <person name="Nolan M."/>
            <person name="Lipzen A."/>
            <person name="Salamov A."/>
            <person name="Henrissat B."/>
            <person name="Wiebenga A."/>
            <person name="De vries R.P."/>
            <person name="Grigoriev I.V."/>
            <person name="Mortensen U.H."/>
            <person name="Andersen M.R."/>
            <person name="Baker S.E."/>
        </authorList>
    </citation>
    <scope>NUCLEOTIDE SEQUENCE</scope>
    <source>
        <strain evidence="1">CBS 621.78</strain>
    </source>
</reference>
<feature type="non-terminal residue" evidence="1">
    <location>
        <position position="1"/>
    </location>
</feature>
<proteinExistence type="predicted"/>
<accession>A0ACD1GC53</accession>